<feature type="transmembrane region" description="Helical" evidence="2">
    <location>
        <begin position="55"/>
        <end position="76"/>
    </location>
</feature>
<comment type="caution">
    <text evidence="3">The sequence shown here is derived from an EMBL/GenBank/DDBJ whole genome shotgun (WGS) entry which is preliminary data.</text>
</comment>
<protein>
    <recommendedName>
        <fullName evidence="5">YcxB-like protein domain-containing protein</fullName>
    </recommendedName>
</protein>
<keyword evidence="2" id="KW-1133">Transmembrane helix</keyword>
<dbReference type="AlphaFoldDB" id="A0A5C5YIA9"/>
<keyword evidence="2" id="KW-0472">Membrane</keyword>
<name>A0A5C5YIA9_9BACT</name>
<keyword evidence="4" id="KW-1185">Reference proteome</keyword>
<evidence type="ECO:0000256" key="1">
    <source>
        <dbReference type="SAM" id="MobiDB-lite"/>
    </source>
</evidence>
<feature type="region of interest" description="Disordered" evidence="1">
    <location>
        <begin position="171"/>
        <end position="194"/>
    </location>
</feature>
<dbReference type="EMBL" id="SJPO01000008">
    <property type="protein sequence ID" value="TWT74606.1"/>
    <property type="molecule type" value="Genomic_DNA"/>
</dbReference>
<organism evidence="3 4">
    <name type="scientific">Posidoniimonas polymericola</name>
    <dbReference type="NCBI Taxonomy" id="2528002"/>
    <lineage>
        <taxon>Bacteria</taxon>
        <taxon>Pseudomonadati</taxon>
        <taxon>Planctomycetota</taxon>
        <taxon>Planctomycetia</taxon>
        <taxon>Pirellulales</taxon>
        <taxon>Lacipirellulaceae</taxon>
        <taxon>Posidoniimonas</taxon>
    </lineage>
</organism>
<gene>
    <name evidence="3" type="ORF">Pla123a_34300</name>
</gene>
<evidence type="ECO:0000256" key="2">
    <source>
        <dbReference type="SAM" id="Phobius"/>
    </source>
</evidence>
<keyword evidence="2" id="KW-0812">Transmembrane</keyword>
<evidence type="ECO:0000313" key="3">
    <source>
        <dbReference type="EMBL" id="TWT74606.1"/>
    </source>
</evidence>
<sequence length="194" mass="21162">MHLTANRKVIEQKTRSEALFRESSDAGMWLGLCVLLVLLAFYAESSVARGPEGLHVVIGGLVSWGGLVGVSALLVAHFRKARAYSGLARKGGSANVFVELSDSDLTYGLQNAWSKKIVWELVSRVDFSRDSLVCHCPFSVVHVSLSGFSASEIQELGDFLESTRGQLTRRRSFGLPDSHASQSYGMVKPNEQAM</sequence>
<proteinExistence type="predicted"/>
<feature type="transmembrane region" description="Helical" evidence="2">
    <location>
        <begin position="26"/>
        <end position="43"/>
    </location>
</feature>
<dbReference type="Proteomes" id="UP000318478">
    <property type="component" value="Unassembled WGS sequence"/>
</dbReference>
<dbReference type="RefSeq" id="WP_146589114.1">
    <property type="nucleotide sequence ID" value="NZ_SJPO01000008.1"/>
</dbReference>
<accession>A0A5C5YIA9</accession>
<evidence type="ECO:0008006" key="5">
    <source>
        <dbReference type="Google" id="ProtNLM"/>
    </source>
</evidence>
<evidence type="ECO:0000313" key="4">
    <source>
        <dbReference type="Proteomes" id="UP000318478"/>
    </source>
</evidence>
<reference evidence="3 4" key="1">
    <citation type="submission" date="2019-02" db="EMBL/GenBank/DDBJ databases">
        <title>Deep-cultivation of Planctomycetes and their phenomic and genomic characterization uncovers novel biology.</title>
        <authorList>
            <person name="Wiegand S."/>
            <person name="Jogler M."/>
            <person name="Boedeker C."/>
            <person name="Pinto D."/>
            <person name="Vollmers J."/>
            <person name="Rivas-Marin E."/>
            <person name="Kohn T."/>
            <person name="Peeters S.H."/>
            <person name="Heuer A."/>
            <person name="Rast P."/>
            <person name="Oberbeckmann S."/>
            <person name="Bunk B."/>
            <person name="Jeske O."/>
            <person name="Meyerdierks A."/>
            <person name="Storesund J.E."/>
            <person name="Kallscheuer N."/>
            <person name="Luecker S."/>
            <person name="Lage O.M."/>
            <person name="Pohl T."/>
            <person name="Merkel B.J."/>
            <person name="Hornburger P."/>
            <person name="Mueller R.-W."/>
            <person name="Bruemmer F."/>
            <person name="Labrenz M."/>
            <person name="Spormann A.M."/>
            <person name="Op Den Camp H."/>
            <person name="Overmann J."/>
            <person name="Amann R."/>
            <person name="Jetten M.S.M."/>
            <person name="Mascher T."/>
            <person name="Medema M.H."/>
            <person name="Devos D.P."/>
            <person name="Kaster A.-K."/>
            <person name="Ovreas L."/>
            <person name="Rohde M."/>
            <person name="Galperin M.Y."/>
            <person name="Jogler C."/>
        </authorList>
    </citation>
    <scope>NUCLEOTIDE SEQUENCE [LARGE SCALE GENOMIC DNA]</scope>
    <source>
        <strain evidence="3 4">Pla123a</strain>
    </source>
</reference>